<dbReference type="OrthoDB" id="117862at2157"/>
<protein>
    <submittedName>
        <fullName evidence="1">Uncharacterized protein</fullName>
    </submittedName>
</protein>
<evidence type="ECO:0000313" key="1">
    <source>
        <dbReference type="EMBL" id="PWR76098.1"/>
    </source>
</evidence>
<accession>A0A2V2NIA8</accession>
<organism evidence="1 2">
    <name type="scientific">Methanospirillum stamsii</name>
    <dbReference type="NCBI Taxonomy" id="1277351"/>
    <lineage>
        <taxon>Archaea</taxon>
        <taxon>Methanobacteriati</taxon>
        <taxon>Methanobacteriota</taxon>
        <taxon>Stenosarchaea group</taxon>
        <taxon>Methanomicrobia</taxon>
        <taxon>Methanomicrobiales</taxon>
        <taxon>Methanospirillaceae</taxon>
        <taxon>Methanospirillum</taxon>
    </lineage>
</organism>
<name>A0A2V2NIA8_9EURY</name>
<gene>
    <name evidence="1" type="ORF">DLD82_00970</name>
</gene>
<dbReference type="EMBL" id="QGMZ01000004">
    <property type="protein sequence ID" value="PWR76098.1"/>
    <property type="molecule type" value="Genomic_DNA"/>
</dbReference>
<dbReference type="RefSeq" id="WP_109939234.1">
    <property type="nucleotide sequence ID" value="NZ_CP176366.1"/>
</dbReference>
<reference evidence="1 2" key="1">
    <citation type="submission" date="2018-05" db="EMBL/GenBank/DDBJ databases">
        <title>Draft genome of Methanospirillum stamsii Pt1.</title>
        <authorList>
            <person name="Dueholm M.S."/>
            <person name="Nielsen P.H."/>
            <person name="Bakmann L.F."/>
            <person name="Otzen D.E."/>
        </authorList>
    </citation>
    <scope>NUCLEOTIDE SEQUENCE [LARGE SCALE GENOMIC DNA]</scope>
    <source>
        <strain evidence="1 2">Pt1</strain>
    </source>
</reference>
<sequence length="112" mass="12334">MGFPFRLFLVIASIILLAWVAGADGNQTIDSNKSVNGSSVIFTFTKANPFEDTNSSLSNGNYSTSEKLESAEAHYNRMSEESDISPLHLNILGIPMECHFCLPLRVINTNNH</sequence>
<dbReference type="Proteomes" id="UP000245934">
    <property type="component" value="Unassembled WGS sequence"/>
</dbReference>
<evidence type="ECO:0000313" key="2">
    <source>
        <dbReference type="Proteomes" id="UP000245934"/>
    </source>
</evidence>
<dbReference type="AlphaFoldDB" id="A0A2V2NIA8"/>
<dbReference type="GeneID" id="97609185"/>
<proteinExistence type="predicted"/>
<comment type="caution">
    <text evidence="1">The sequence shown here is derived from an EMBL/GenBank/DDBJ whole genome shotgun (WGS) entry which is preliminary data.</text>
</comment>
<keyword evidence="2" id="KW-1185">Reference proteome</keyword>